<gene>
    <name evidence="6" type="primary">LOC109467767</name>
</gene>
<dbReference type="InterPro" id="IPR002110">
    <property type="entry name" value="Ankyrin_rpt"/>
</dbReference>
<reference evidence="6" key="1">
    <citation type="submission" date="2025-08" db="UniProtKB">
        <authorList>
            <consortium name="RefSeq"/>
        </authorList>
    </citation>
    <scope>IDENTIFICATION</scope>
    <source>
        <tissue evidence="6">Gonad</tissue>
    </source>
</reference>
<dbReference type="PROSITE" id="PS50168">
    <property type="entry name" value="DED"/>
    <property type="match status" value="1"/>
</dbReference>
<dbReference type="SMART" id="SM00248">
    <property type="entry name" value="ANK"/>
    <property type="match status" value="9"/>
</dbReference>
<keyword evidence="1" id="KW-0677">Repeat</keyword>
<evidence type="ECO:0000313" key="5">
    <source>
        <dbReference type="Proteomes" id="UP000515135"/>
    </source>
</evidence>
<evidence type="ECO:0000259" key="4">
    <source>
        <dbReference type="PROSITE" id="PS50168"/>
    </source>
</evidence>
<dbReference type="KEGG" id="bbel:109467767"/>
<sequence length="547" mass="60747">MAKESTISFPDLLSRVASDLEVGHAEHVRLLCEEYFPEETRLVPNVAPPTAEFLIDVLVSRQLVTETDLSLLVEILVSCQRHQTLEDEVLPFAERKAGELKGSVKQEGPGLKRLSHPKFEKLRRYLELTRPSVYYLYDRYRRRYLQDDTMLDAFCYVLGDTFRRYLVISKTFFHGARNGDCALVERYHELLANVNAKEHDGNTALHMAAAKGHVDVAAKLLSLLADVDITNDFGDTPLHHTGTKGHPEVAKILIEYAAYVNIRNEDDDTPLHCAARTGHASVVAVLCENRALRNPVNKNGDYPLHLATEWDQFFALRELLRHGADANTTNKDQDTALHLAACLGHVAHVERLLCYRANIQAKNKFGKIPIELARNMKASEPENTAHSETIFLLEKAEEDIEQFTPEVESTLHFAAFYGLETLVRNLVLKDRANVNAQGAQKSGDSALHAASLGGHTSCAKILVENDADINIRNKIGDSPLHHAAARGRTDTAFYLIQNGADLDALNEAGETPLHHAGLYGHSHTAALLVQQGADILIQSKVPVPGQR</sequence>
<dbReference type="RefSeq" id="XP_019621378.1">
    <property type="nucleotide sequence ID" value="XM_019765819.1"/>
</dbReference>
<dbReference type="InterPro" id="IPR001875">
    <property type="entry name" value="DED_dom"/>
</dbReference>
<dbReference type="PANTHER" id="PTHR24198">
    <property type="entry name" value="ANKYRIN REPEAT AND PROTEIN KINASE DOMAIN-CONTAINING PROTEIN"/>
    <property type="match status" value="1"/>
</dbReference>
<dbReference type="Pfam" id="PF12796">
    <property type="entry name" value="Ank_2"/>
    <property type="match status" value="3"/>
</dbReference>
<feature type="repeat" description="ANK" evidence="3">
    <location>
        <begin position="299"/>
        <end position="331"/>
    </location>
</feature>
<name>A0A6P4YA74_BRABE</name>
<evidence type="ECO:0000256" key="3">
    <source>
        <dbReference type="PROSITE-ProRule" id="PRU00023"/>
    </source>
</evidence>
<feature type="repeat" description="ANK" evidence="3">
    <location>
        <begin position="266"/>
        <end position="298"/>
    </location>
</feature>
<keyword evidence="5" id="KW-1185">Reference proteome</keyword>
<accession>A0A6P4YA74</accession>
<feature type="domain" description="DED" evidence="4">
    <location>
        <begin position="8"/>
        <end position="86"/>
    </location>
</feature>
<feature type="repeat" description="ANK" evidence="3">
    <location>
        <begin position="442"/>
        <end position="474"/>
    </location>
</feature>
<organism evidence="5 6">
    <name type="scientific">Branchiostoma belcheri</name>
    <name type="common">Amphioxus</name>
    <dbReference type="NCBI Taxonomy" id="7741"/>
    <lineage>
        <taxon>Eukaryota</taxon>
        <taxon>Metazoa</taxon>
        <taxon>Chordata</taxon>
        <taxon>Cephalochordata</taxon>
        <taxon>Leptocardii</taxon>
        <taxon>Amphioxiformes</taxon>
        <taxon>Branchiostomatidae</taxon>
        <taxon>Branchiostoma</taxon>
    </lineage>
</organism>
<feature type="repeat" description="ANK" evidence="3">
    <location>
        <begin position="508"/>
        <end position="540"/>
    </location>
</feature>
<feature type="repeat" description="ANK" evidence="3">
    <location>
        <begin position="233"/>
        <end position="265"/>
    </location>
</feature>
<evidence type="ECO:0000256" key="1">
    <source>
        <dbReference type="ARBA" id="ARBA00022737"/>
    </source>
</evidence>
<protein>
    <submittedName>
        <fullName evidence="6">Ankyrin-1-like</fullName>
    </submittedName>
</protein>
<dbReference type="PROSITE" id="PS50297">
    <property type="entry name" value="ANK_REP_REGION"/>
    <property type="match status" value="8"/>
</dbReference>
<dbReference type="Gene3D" id="1.25.40.20">
    <property type="entry name" value="Ankyrin repeat-containing domain"/>
    <property type="match status" value="4"/>
</dbReference>
<evidence type="ECO:0000256" key="2">
    <source>
        <dbReference type="ARBA" id="ARBA00023043"/>
    </source>
</evidence>
<feature type="repeat" description="ANK" evidence="3">
    <location>
        <begin position="475"/>
        <end position="507"/>
    </location>
</feature>
<dbReference type="Pfam" id="PF13637">
    <property type="entry name" value="Ank_4"/>
    <property type="match status" value="2"/>
</dbReference>
<dbReference type="PANTHER" id="PTHR24198:SF165">
    <property type="entry name" value="ANKYRIN REPEAT-CONTAINING PROTEIN-RELATED"/>
    <property type="match status" value="1"/>
</dbReference>
<feature type="repeat" description="ANK" evidence="3">
    <location>
        <begin position="200"/>
        <end position="232"/>
    </location>
</feature>
<proteinExistence type="predicted"/>
<dbReference type="AlphaFoldDB" id="A0A6P4YA74"/>
<dbReference type="GeneID" id="109467767"/>
<dbReference type="Proteomes" id="UP000515135">
    <property type="component" value="Unplaced"/>
</dbReference>
<dbReference type="SUPFAM" id="SSF48403">
    <property type="entry name" value="Ankyrin repeat"/>
    <property type="match status" value="1"/>
</dbReference>
<dbReference type="InterPro" id="IPR036770">
    <property type="entry name" value="Ankyrin_rpt-contain_sf"/>
</dbReference>
<feature type="repeat" description="ANK" evidence="3">
    <location>
        <begin position="332"/>
        <end position="364"/>
    </location>
</feature>
<evidence type="ECO:0000313" key="6">
    <source>
        <dbReference type="RefSeq" id="XP_019621378.1"/>
    </source>
</evidence>
<dbReference type="GO" id="GO:0042981">
    <property type="term" value="P:regulation of apoptotic process"/>
    <property type="evidence" value="ECO:0007669"/>
    <property type="project" value="InterPro"/>
</dbReference>
<dbReference type="PRINTS" id="PR01415">
    <property type="entry name" value="ANKYRIN"/>
</dbReference>
<dbReference type="OrthoDB" id="424503at2759"/>
<keyword evidence="2 3" id="KW-0040">ANK repeat</keyword>
<dbReference type="PROSITE" id="PS50088">
    <property type="entry name" value="ANK_REPEAT"/>
    <property type="match status" value="8"/>
</dbReference>